<dbReference type="InterPro" id="IPR035681">
    <property type="entry name" value="ComA-like_MBL"/>
</dbReference>
<organism evidence="2 3">
    <name type="scientific">Candidatus Dojkabacteria bacterium</name>
    <dbReference type="NCBI Taxonomy" id="2099670"/>
    <lineage>
        <taxon>Bacteria</taxon>
        <taxon>Candidatus Dojkabacteria</taxon>
    </lineage>
</organism>
<accession>A0A955L5B4</accession>
<dbReference type="InterPro" id="IPR001279">
    <property type="entry name" value="Metallo-B-lactamas"/>
</dbReference>
<name>A0A955L5B4_9BACT</name>
<evidence type="ECO:0000313" key="3">
    <source>
        <dbReference type="Proteomes" id="UP000783287"/>
    </source>
</evidence>
<dbReference type="AlphaFoldDB" id="A0A955L5B4"/>
<dbReference type="SUPFAM" id="SSF56281">
    <property type="entry name" value="Metallo-hydrolase/oxidoreductase"/>
    <property type="match status" value="1"/>
</dbReference>
<dbReference type="Gene3D" id="3.60.15.10">
    <property type="entry name" value="Ribonuclease Z/Hydroxyacylglutathione hydrolase-like"/>
    <property type="match status" value="1"/>
</dbReference>
<comment type="caution">
    <text evidence="2">The sequence shown here is derived from an EMBL/GenBank/DDBJ whole genome shotgun (WGS) entry which is preliminary data.</text>
</comment>
<dbReference type="PANTHER" id="PTHR30619:SF1">
    <property type="entry name" value="RECOMBINATION PROTEIN 2"/>
    <property type="match status" value="1"/>
</dbReference>
<dbReference type="InterPro" id="IPR036866">
    <property type="entry name" value="RibonucZ/Hydroxyglut_hydro"/>
</dbReference>
<reference evidence="2" key="1">
    <citation type="submission" date="2020-04" db="EMBL/GenBank/DDBJ databases">
        <authorList>
            <person name="Zhang T."/>
        </authorList>
    </citation>
    <scope>NUCLEOTIDE SEQUENCE</scope>
    <source>
        <strain evidence="2">HKST-UBA14</strain>
    </source>
</reference>
<dbReference type="Pfam" id="PF00753">
    <property type="entry name" value="Lactamase_B"/>
    <property type="match status" value="1"/>
</dbReference>
<reference evidence="2" key="2">
    <citation type="journal article" date="2021" name="Microbiome">
        <title>Successional dynamics and alternative stable states in a saline activated sludge microbial community over 9 years.</title>
        <authorList>
            <person name="Wang Y."/>
            <person name="Ye J."/>
            <person name="Ju F."/>
            <person name="Liu L."/>
            <person name="Boyd J.A."/>
            <person name="Deng Y."/>
            <person name="Parks D.H."/>
            <person name="Jiang X."/>
            <person name="Yin X."/>
            <person name="Woodcroft B.J."/>
            <person name="Tyson G.W."/>
            <person name="Hugenholtz P."/>
            <person name="Polz M.F."/>
            <person name="Zhang T."/>
        </authorList>
    </citation>
    <scope>NUCLEOTIDE SEQUENCE</scope>
    <source>
        <strain evidence="2">HKST-UBA14</strain>
    </source>
</reference>
<gene>
    <name evidence="2" type="ORF">KC909_02090</name>
</gene>
<evidence type="ECO:0000259" key="1">
    <source>
        <dbReference type="Pfam" id="PF00753"/>
    </source>
</evidence>
<dbReference type="Proteomes" id="UP000783287">
    <property type="component" value="Unassembled WGS sequence"/>
</dbReference>
<feature type="domain" description="Metallo-beta-lactamase" evidence="1">
    <location>
        <begin position="35"/>
        <end position="233"/>
    </location>
</feature>
<proteinExistence type="predicted"/>
<protein>
    <submittedName>
        <fullName evidence="2">MBL fold metallo-hydrolase</fullName>
    </submittedName>
</protein>
<dbReference type="InterPro" id="IPR052159">
    <property type="entry name" value="Competence_DNA_uptake"/>
</dbReference>
<sequence length="277" mass="31634">MFRILLILILVTILIVVTNHVRYSDNILSVYYLDIGQGDSSLIVTPDSIDILIDAGPDKEVVYELSKVLNHENRKIELLVLTHNDYDHIGGVIELLERYEIGMIIADFENYNSIYAERMYEIIREKEIPLYLADSESDMQIGCCVYMDFLWPLKDSNFHDLSANDSSISVNIAYNDIDFLFDGDLSFEYEERMLNGRTREIEVLQVSHHGSKTGTSLEFLELTKPNIAIISAGKDNKFGHPHQEVLDALSQYAVEVIRTDQLGSIRVSSDGIDYWVN</sequence>
<evidence type="ECO:0000313" key="2">
    <source>
        <dbReference type="EMBL" id="MCA9383132.1"/>
    </source>
</evidence>
<dbReference type="EMBL" id="JAGQLK010000030">
    <property type="protein sequence ID" value="MCA9383132.1"/>
    <property type="molecule type" value="Genomic_DNA"/>
</dbReference>
<dbReference type="CDD" id="cd07731">
    <property type="entry name" value="ComA-like_MBL-fold"/>
    <property type="match status" value="1"/>
</dbReference>
<dbReference type="PANTHER" id="PTHR30619">
    <property type="entry name" value="DNA INTERNALIZATION/COMPETENCE PROTEIN COMEC/REC2"/>
    <property type="match status" value="1"/>
</dbReference>